<dbReference type="SUPFAM" id="SSF56645">
    <property type="entry name" value="Acyl-CoA dehydrogenase NM domain-like"/>
    <property type="match status" value="1"/>
</dbReference>
<evidence type="ECO:0000256" key="1">
    <source>
        <dbReference type="ARBA" id="ARBA00001974"/>
    </source>
</evidence>
<keyword evidence="11" id="KW-1185">Reference proteome</keyword>
<dbReference type="PROSITE" id="PS00072">
    <property type="entry name" value="ACYL_COA_DH_1"/>
    <property type="match status" value="1"/>
</dbReference>
<dbReference type="PIRSF" id="PIRSF016578">
    <property type="entry name" value="HsaA"/>
    <property type="match status" value="1"/>
</dbReference>
<dbReference type="InterPro" id="IPR006091">
    <property type="entry name" value="Acyl-CoA_Oxase/DH_mid-dom"/>
</dbReference>
<dbReference type="CDD" id="cd01158">
    <property type="entry name" value="SCAD_SBCAD"/>
    <property type="match status" value="1"/>
</dbReference>
<dbReference type="GO" id="GO:0003995">
    <property type="term" value="F:acyl-CoA dehydrogenase activity"/>
    <property type="evidence" value="ECO:0007669"/>
    <property type="project" value="InterPro"/>
</dbReference>
<protein>
    <submittedName>
        <fullName evidence="10">Acyl-CoA dehydrogenase</fullName>
    </submittedName>
</protein>
<evidence type="ECO:0000259" key="8">
    <source>
        <dbReference type="Pfam" id="PF02770"/>
    </source>
</evidence>
<gene>
    <name evidence="10" type="ORF">H8S45_12375</name>
</gene>
<dbReference type="InterPro" id="IPR006089">
    <property type="entry name" value="Acyl-CoA_DH_CS"/>
</dbReference>
<dbReference type="FunFam" id="1.20.140.10:FF:000004">
    <property type="entry name" value="Acyl-CoA dehydrogenase FadE25"/>
    <property type="match status" value="1"/>
</dbReference>
<dbReference type="InterPro" id="IPR036250">
    <property type="entry name" value="AcylCo_DH-like_C"/>
</dbReference>
<evidence type="ECO:0000256" key="2">
    <source>
        <dbReference type="ARBA" id="ARBA00009347"/>
    </source>
</evidence>
<dbReference type="FunFam" id="2.40.110.10:FF:000001">
    <property type="entry name" value="Acyl-CoA dehydrogenase, mitochondrial"/>
    <property type="match status" value="1"/>
</dbReference>
<dbReference type="PROSITE" id="PS00073">
    <property type="entry name" value="ACYL_COA_DH_2"/>
    <property type="match status" value="1"/>
</dbReference>
<dbReference type="InterPro" id="IPR046373">
    <property type="entry name" value="Acyl-CoA_Oxase/DH_mid-dom_sf"/>
</dbReference>
<comment type="similarity">
    <text evidence="2 6">Belongs to the acyl-CoA dehydrogenase family.</text>
</comment>
<dbReference type="InterPro" id="IPR009100">
    <property type="entry name" value="AcylCoA_DH/oxidase_NM_dom_sf"/>
</dbReference>
<organism evidence="10 11">
    <name type="scientific">Agathobaculum faecis</name>
    <dbReference type="NCBI Taxonomy" id="2763013"/>
    <lineage>
        <taxon>Bacteria</taxon>
        <taxon>Bacillati</taxon>
        <taxon>Bacillota</taxon>
        <taxon>Clostridia</taxon>
        <taxon>Eubacteriales</taxon>
        <taxon>Butyricicoccaceae</taxon>
        <taxon>Agathobaculum</taxon>
    </lineage>
</organism>
<evidence type="ECO:0000256" key="3">
    <source>
        <dbReference type="ARBA" id="ARBA00022630"/>
    </source>
</evidence>
<dbReference type="Proteomes" id="UP000606499">
    <property type="component" value="Unassembled WGS sequence"/>
</dbReference>
<dbReference type="Pfam" id="PF02770">
    <property type="entry name" value="Acyl-CoA_dh_M"/>
    <property type="match status" value="1"/>
</dbReference>
<evidence type="ECO:0000259" key="7">
    <source>
        <dbReference type="Pfam" id="PF00441"/>
    </source>
</evidence>
<feature type="domain" description="Acyl-CoA dehydrogenase/oxidase N-terminal" evidence="9">
    <location>
        <begin position="6"/>
        <end position="116"/>
    </location>
</feature>
<dbReference type="RefSeq" id="WP_147574465.1">
    <property type="nucleotide sequence ID" value="NZ_JACOPL010000013.1"/>
</dbReference>
<keyword evidence="5 6" id="KW-0560">Oxidoreductase</keyword>
<evidence type="ECO:0000259" key="9">
    <source>
        <dbReference type="Pfam" id="PF02771"/>
    </source>
</evidence>
<evidence type="ECO:0000256" key="5">
    <source>
        <dbReference type="ARBA" id="ARBA00023002"/>
    </source>
</evidence>
<dbReference type="PANTHER" id="PTHR43884:SF12">
    <property type="entry name" value="ISOVALERYL-COA DEHYDROGENASE, MITOCHONDRIAL-RELATED"/>
    <property type="match status" value="1"/>
</dbReference>
<dbReference type="FunFam" id="1.10.540.10:FF:000002">
    <property type="entry name" value="Acyl-CoA dehydrogenase FadE19"/>
    <property type="match status" value="1"/>
</dbReference>
<comment type="cofactor">
    <cofactor evidence="1 6">
        <name>FAD</name>
        <dbReference type="ChEBI" id="CHEBI:57692"/>
    </cofactor>
</comment>
<feature type="domain" description="Acyl-CoA dehydrogenase/oxidase C-terminal" evidence="7">
    <location>
        <begin position="233"/>
        <end position="381"/>
    </location>
</feature>
<dbReference type="Pfam" id="PF00441">
    <property type="entry name" value="Acyl-CoA_dh_1"/>
    <property type="match status" value="1"/>
</dbReference>
<dbReference type="SUPFAM" id="SSF47203">
    <property type="entry name" value="Acyl-CoA dehydrogenase C-terminal domain-like"/>
    <property type="match status" value="1"/>
</dbReference>
<keyword evidence="3 6" id="KW-0285">Flavoprotein</keyword>
<dbReference type="GO" id="GO:0050660">
    <property type="term" value="F:flavin adenine dinucleotide binding"/>
    <property type="evidence" value="ECO:0007669"/>
    <property type="project" value="InterPro"/>
</dbReference>
<dbReference type="Gene3D" id="1.10.540.10">
    <property type="entry name" value="Acyl-CoA dehydrogenase/oxidase, N-terminal domain"/>
    <property type="match status" value="1"/>
</dbReference>
<accession>A0A923LVR7</accession>
<evidence type="ECO:0000256" key="6">
    <source>
        <dbReference type="RuleBase" id="RU362125"/>
    </source>
</evidence>
<dbReference type="AlphaFoldDB" id="A0A923LVR7"/>
<comment type="caution">
    <text evidence="10">The sequence shown here is derived from an EMBL/GenBank/DDBJ whole genome shotgun (WGS) entry which is preliminary data.</text>
</comment>
<dbReference type="InterPro" id="IPR013786">
    <property type="entry name" value="AcylCoA_DH/ox_N"/>
</dbReference>
<reference evidence="10" key="1">
    <citation type="submission" date="2020-08" db="EMBL/GenBank/DDBJ databases">
        <title>Genome public.</title>
        <authorList>
            <person name="Liu C."/>
            <person name="Sun Q."/>
        </authorList>
    </citation>
    <scope>NUCLEOTIDE SEQUENCE</scope>
    <source>
        <strain evidence="10">NSJ-28</strain>
    </source>
</reference>
<dbReference type="InterPro" id="IPR009075">
    <property type="entry name" value="AcylCo_DH/oxidase_C"/>
</dbReference>
<feature type="domain" description="Acyl-CoA oxidase/dehydrogenase middle" evidence="8">
    <location>
        <begin position="125"/>
        <end position="221"/>
    </location>
</feature>
<dbReference type="Pfam" id="PF02771">
    <property type="entry name" value="Acyl-CoA_dh_N"/>
    <property type="match status" value="1"/>
</dbReference>
<name>A0A923LVR7_9FIRM</name>
<evidence type="ECO:0000313" key="10">
    <source>
        <dbReference type="EMBL" id="MBC5726248.1"/>
    </source>
</evidence>
<dbReference type="Gene3D" id="2.40.110.10">
    <property type="entry name" value="Butyryl-CoA Dehydrogenase, subunit A, domain 2"/>
    <property type="match status" value="1"/>
</dbReference>
<proteinExistence type="inferred from homology"/>
<dbReference type="Gene3D" id="1.20.140.10">
    <property type="entry name" value="Butyryl-CoA Dehydrogenase, subunit A, domain 3"/>
    <property type="match status" value="1"/>
</dbReference>
<dbReference type="InterPro" id="IPR037069">
    <property type="entry name" value="AcylCoA_DH/ox_N_sf"/>
</dbReference>
<evidence type="ECO:0000313" key="11">
    <source>
        <dbReference type="Proteomes" id="UP000606499"/>
    </source>
</evidence>
<keyword evidence="4 6" id="KW-0274">FAD</keyword>
<sequence>MDFRLTKEEALFQKMCREFAINEVEPIAAEIDEQERYPEETVQKLMKYGLMGIQFPKEVGGSGGNYVCYSIAIEEISRVCGTTGAIISAHGTLGAWPIYAFGTPEQKEKWLRPLIEPKEGAKVGAFGLTEPNAGTDSAAQQTIAEKQEDGSYILNGTKVFITGGGRADTYVVFAMTDKAKGNKGISAFIVDKDDPGFSIGKIEHKMGIRGSQTAELIFEDVHLPADRLLGKENGGFKIAMMTLDGGRIGIASQALGIAQGALDKAIQYMKERVQFGKTLDKFQGLQWMVADMYTQIDAARLLVRRAAFNHDVGLPFTKEAAMAKLYASEVAMDVTTKCVQIYGGYGYIREYPMERMMRDAKITEIYEGTSQVQRMVIAGQVLR</sequence>
<dbReference type="PANTHER" id="PTHR43884">
    <property type="entry name" value="ACYL-COA DEHYDROGENASE"/>
    <property type="match status" value="1"/>
</dbReference>
<evidence type="ECO:0000256" key="4">
    <source>
        <dbReference type="ARBA" id="ARBA00022827"/>
    </source>
</evidence>
<dbReference type="EMBL" id="JACOPL010000013">
    <property type="protein sequence ID" value="MBC5726248.1"/>
    <property type="molecule type" value="Genomic_DNA"/>
</dbReference>